<organism evidence="2 3">
    <name type="scientific">Anaerotignum lactatifermentans DSM 14214</name>
    <dbReference type="NCBI Taxonomy" id="1121323"/>
    <lineage>
        <taxon>Bacteria</taxon>
        <taxon>Bacillati</taxon>
        <taxon>Bacillota</taxon>
        <taxon>Clostridia</taxon>
        <taxon>Lachnospirales</taxon>
        <taxon>Anaerotignaceae</taxon>
        <taxon>Anaerotignum</taxon>
    </lineage>
</organism>
<keyword evidence="3" id="KW-1185">Reference proteome</keyword>
<evidence type="ECO:0000256" key="1">
    <source>
        <dbReference type="SAM" id="Phobius"/>
    </source>
</evidence>
<keyword evidence="1" id="KW-0812">Transmembrane</keyword>
<keyword evidence="1" id="KW-0472">Membrane</keyword>
<protein>
    <recommendedName>
        <fullName evidence="4">ABC-2 type transport system permease protein</fullName>
    </recommendedName>
</protein>
<feature type="transmembrane region" description="Helical" evidence="1">
    <location>
        <begin position="30"/>
        <end position="49"/>
    </location>
</feature>
<dbReference type="RefSeq" id="WP_072852493.1">
    <property type="nucleotide sequence ID" value="NZ_FRAH01000056.1"/>
</dbReference>
<feature type="transmembrane region" description="Helical" evidence="1">
    <location>
        <begin position="6"/>
        <end position="23"/>
    </location>
</feature>
<name>A0A1M6WP23_9FIRM</name>
<keyword evidence="1" id="KW-1133">Transmembrane helix</keyword>
<gene>
    <name evidence="2" type="ORF">SAMN02745138_02624</name>
</gene>
<dbReference type="GeneID" id="78177878"/>
<dbReference type="EMBL" id="FRAH01000056">
    <property type="protein sequence ID" value="SHK95354.1"/>
    <property type="molecule type" value="Genomic_DNA"/>
</dbReference>
<proteinExistence type="predicted"/>
<dbReference type="Proteomes" id="UP000183975">
    <property type="component" value="Unassembled WGS sequence"/>
</dbReference>
<evidence type="ECO:0008006" key="4">
    <source>
        <dbReference type="Google" id="ProtNLM"/>
    </source>
</evidence>
<sequence>MWIFFSIASVVFTGLHGYAAFSGKSMAKGMAFAAFAFTALTLLSEYAMVVSWVQAEDWSALLDVVPSMFPMLIVYTVILVAANGLLLFAGKKDH</sequence>
<evidence type="ECO:0000313" key="2">
    <source>
        <dbReference type="EMBL" id="SHK95354.1"/>
    </source>
</evidence>
<feature type="transmembrane region" description="Helical" evidence="1">
    <location>
        <begin position="69"/>
        <end position="89"/>
    </location>
</feature>
<accession>A0A1M6WP23</accession>
<evidence type="ECO:0000313" key="3">
    <source>
        <dbReference type="Proteomes" id="UP000183975"/>
    </source>
</evidence>
<reference evidence="2 3" key="1">
    <citation type="submission" date="2016-11" db="EMBL/GenBank/DDBJ databases">
        <authorList>
            <person name="Jaros S."/>
            <person name="Januszkiewicz K."/>
            <person name="Wedrychowicz H."/>
        </authorList>
    </citation>
    <scope>NUCLEOTIDE SEQUENCE [LARGE SCALE GENOMIC DNA]</scope>
    <source>
        <strain evidence="2 3">DSM 14214</strain>
    </source>
</reference>
<dbReference type="AlphaFoldDB" id="A0A1M6WP23"/>
<dbReference type="OrthoDB" id="2059913at2"/>